<evidence type="ECO:0000256" key="5">
    <source>
        <dbReference type="ARBA" id="ARBA00034769"/>
    </source>
</evidence>
<protein>
    <recommendedName>
        <fullName evidence="6">Bestrophin homolog</fullName>
    </recommendedName>
</protein>
<evidence type="ECO:0000256" key="6">
    <source>
        <dbReference type="RuleBase" id="RU363126"/>
    </source>
</evidence>
<dbReference type="PANTHER" id="PTHR10736:SF0">
    <property type="entry name" value="BESTROPHIN HOMOLOG"/>
    <property type="match status" value="1"/>
</dbReference>
<dbReference type="STRING" id="131310.A0A0N4ZHU6"/>
<keyword evidence="4 6" id="KW-0472">Membrane</keyword>
<evidence type="ECO:0000256" key="7">
    <source>
        <dbReference type="SAM" id="MobiDB-lite"/>
    </source>
</evidence>
<keyword evidence="6" id="KW-1003">Cell membrane</keyword>
<dbReference type="Pfam" id="PF01062">
    <property type="entry name" value="Bestrophin"/>
    <property type="match status" value="1"/>
</dbReference>
<comment type="function">
    <text evidence="6">Forms chloride channels.</text>
</comment>
<organism evidence="8 9">
    <name type="scientific">Parastrongyloides trichosuri</name>
    <name type="common">Possum-specific nematode worm</name>
    <dbReference type="NCBI Taxonomy" id="131310"/>
    <lineage>
        <taxon>Eukaryota</taxon>
        <taxon>Metazoa</taxon>
        <taxon>Ecdysozoa</taxon>
        <taxon>Nematoda</taxon>
        <taxon>Chromadorea</taxon>
        <taxon>Rhabditida</taxon>
        <taxon>Tylenchina</taxon>
        <taxon>Panagrolaimomorpha</taxon>
        <taxon>Strongyloidoidea</taxon>
        <taxon>Strongyloididae</taxon>
        <taxon>Parastrongyloides</taxon>
    </lineage>
</organism>
<feature type="transmembrane region" description="Helical" evidence="6">
    <location>
        <begin position="28"/>
        <end position="51"/>
    </location>
</feature>
<dbReference type="PANTHER" id="PTHR10736">
    <property type="entry name" value="BESTROPHIN"/>
    <property type="match status" value="1"/>
</dbReference>
<accession>A0A0N4ZHU6</accession>
<keyword evidence="2 6" id="KW-0812">Transmembrane</keyword>
<dbReference type="GO" id="GO:0005886">
    <property type="term" value="C:plasma membrane"/>
    <property type="evidence" value="ECO:0007669"/>
    <property type="project" value="UniProtKB-SubCell"/>
</dbReference>
<keyword evidence="3 6" id="KW-1133">Transmembrane helix</keyword>
<dbReference type="InterPro" id="IPR000615">
    <property type="entry name" value="Bestrophin"/>
</dbReference>
<dbReference type="GO" id="GO:0034707">
    <property type="term" value="C:chloride channel complex"/>
    <property type="evidence" value="ECO:0007669"/>
    <property type="project" value="UniProtKB-KW"/>
</dbReference>
<sequence length="500" mass="57671">MTVGYAGDVASSNRIGMLKILFKWRGSIWKSVIVELFVFMLTYAAVAIVIRKLLSEDQLTKFIEIRSQLIECLSRIPLVFLLGFFVTVVFNRWVDIFKRIGFIDNIALCLACYIPDNSLETVQRKRNLIRYCVLSQALVFRDISIEVKREFPEIESLVDAGFMTKNELELYNEEQDTTKYWLPMQWAMSIAYDLRYKHGSISGDPALVNIIDRLRDFRTDLQTLCCYDWIPVPLSYPQIVYLVVRVYFFISIFARQGVDSDNINIHVPFMTIIEFLFITGWVKVAEALLNPFGEDDDDFECRYLLDRNLKKGFEIVKCPKGPGDDQEDNLNKYALVELKPVKQKSVSKKIMNPYKGSATMLKLEQTAQHMKNVAHSNFFSCDGNSNKVSPIENHFKDSINRIRKLSSSIVEMNEQGTHDLYDTASPHYPRSRTASIRLSSTEMESPKIDISKDFHSHPNTTLSKVTEESIEDDCPNQETNEKDNVKNLIFDEETPKEVNI</sequence>
<dbReference type="WBParaSite" id="PTRK_0000749200.1">
    <property type="protein sequence ID" value="PTRK_0000749200.1"/>
    <property type="gene ID" value="PTRK_0000749200"/>
</dbReference>
<keyword evidence="6" id="KW-0869">Chloride channel</keyword>
<name>A0A0N4ZHU6_PARTI</name>
<evidence type="ECO:0000256" key="4">
    <source>
        <dbReference type="ARBA" id="ARBA00023136"/>
    </source>
</evidence>
<comment type="subcellular location">
    <subcellularLocation>
        <location evidence="6">Cell membrane</location>
        <topology evidence="6">Multi-pass membrane protein</topology>
    </subcellularLocation>
    <subcellularLocation>
        <location evidence="1">Membrane</location>
    </subcellularLocation>
</comment>
<keyword evidence="6" id="KW-0407">Ion channel</keyword>
<evidence type="ECO:0000313" key="8">
    <source>
        <dbReference type="Proteomes" id="UP000038045"/>
    </source>
</evidence>
<keyword evidence="6" id="KW-0868">Chloride</keyword>
<keyword evidence="8" id="KW-1185">Reference proteome</keyword>
<dbReference type="Proteomes" id="UP000038045">
    <property type="component" value="Unplaced"/>
</dbReference>
<proteinExistence type="inferred from homology"/>
<dbReference type="GO" id="GO:0005254">
    <property type="term" value="F:chloride channel activity"/>
    <property type="evidence" value="ECO:0007669"/>
    <property type="project" value="UniProtKB-KW"/>
</dbReference>
<dbReference type="AlphaFoldDB" id="A0A0N4ZHU6"/>
<dbReference type="InterPro" id="IPR021134">
    <property type="entry name" value="Bestrophin-like"/>
</dbReference>
<comment type="similarity">
    <text evidence="5 6">Belongs to the anion channel-forming bestrophin (TC 1.A.46) family. Calcium-sensitive chloride channel subfamily.</text>
</comment>
<feature type="region of interest" description="Disordered" evidence="7">
    <location>
        <begin position="464"/>
        <end position="485"/>
    </location>
</feature>
<keyword evidence="6" id="KW-0406">Ion transport</keyword>
<evidence type="ECO:0000256" key="3">
    <source>
        <dbReference type="ARBA" id="ARBA00022989"/>
    </source>
</evidence>
<feature type="transmembrane region" description="Helical" evidence="6">
    <location>
        <begin position="72"/>
        <end position="90"/>
    </location>
</feature>
<evidence type="ECO:0000313" key="9">
    <source>
        <dbReference type="WBParaSite" id="PTRK_0000749200.1"/>
    </source>
</evidence>
<keyword evidence="6" id="KW-0813">Transport</keyword>
<reference evidence="9" key="1">
    <citation type="submission" date="2017-02" db="UniProtKB">
        <authorList>
            <consortium name="WormBaseParasite"/>
        </authorList>
    </citation>
    <scope>IDENTIFICATION</scope>
</reference>
<evidence type="ECO:0000256" key="1">
    <source>
        <dbReference type="ARBA" id="ARBA00004370"/>
    </source>
</evidence>
<evidence type="ECO:0000256" key="2">
    <source>
        <dbReference type="ARBA" id="ARBA00022692"/>
    </source>
</evidence>